<sequence length="662" mass="73119">MELCARCSSITLGALSQDLPASLASRSGTKQGMVLREDGSTLARSATDCRLCALIQEALSSSLQSSVSQDDPQLQAMLSLAPDAIVLEPKADSQGSTFPDPPTGGSHLTGFNVTATELITGQLLQAKIRLYTHGQHKGPHFRHDIVGRPQLQGPACDEAFSLLERWVEACKRDHACCCETLSGSVIDESQLPQLPSRVIQVSESSVRLLPSGGRRGRYASLSHCWGSSGRPPLKTTQANLQKHLQDIPWASIPKTFQDAITVARSIGLAYVWIDSLCIVQDDHQDWLKESKRMGSIYEQAELTIAASHTPGCWEGFLFPRHPPPPSVEIPSFFSQGSDVSDAPRIQVFATVRRDTAANTFPEFGTLNSRAWATQEWLLSRRIVFFTKGTIIWSCKAITQRETGERCYSISRNTRWKNIIEQYSDRQLTYATDRLIALEGLRMELGKKIACEYAFGVWKESLPNQLLWQVTKRIDGVAISDPLKLPTWTWAHVPCGVRFLAIDKAKNLCSSVALDGNSPRRLSLQARAKRISAVTTVLGSKQGDAVTEAIYADINTSHAKLTSSLAKFIPAQDGSPIGWAVFDLASEGVTIGEILAVALMGSISRRDEEAERRLGKTVSKKLRHYWVLMIRRRSDGRYHRIGVGKTYGQTWWQDAAVGTFELV</sequence>
<protein>
    <recommendedName>
        <fullName evidence="1">Heterokaryon incompatibility domain-containing protein</fullName>
    </recommendedName>
</protein>
<evidence type="ECO:0000313" key="2">
    <source>
        <dbReference type="EMBL" id="KAF3067875.1"/>
    </source>
</evidence>
<dbReference type="InterPro" id="IPR010730">
    <property type="entry name" value="HET"/>
</dbReference>
<comment type="caution">
    <text evidence="2">The sequence shown here is derived from an EMBL/GenBank/DDBJ whole genome shotgun (WGS) entry which is preliminary data.</text>
</comment>
<proteinExistence type="predicted"/>
<evidence type="ECO:0000313" key="3">
    <source>
        <dbReference type="Proteomes" id="UP000801864"/>
    </source>
</evidence>
<name>A0A9P5CCQ6_9HYPO</name>
<dbReference type="PANTHER" id="PTHR33112:SF10">
    <property type="entry name" value="TOL"/>
    <property type="match status" value="1"/>
</dbReference>
<organism evidence="2 3">
    <name type="scientific">Trichoderma lentiforme</name>
    <dbReference type="NCBI Taxonomy" id="1567552"/>
    <lineage>
        <taxon>Eukaryota</taxon>
        <taxon>Fungi</taxon>
        <taxon>Dikarya</taxon>
        <taxon>Ascomycota</taxon>
        <taxon>Pezizomycotina</taxon>
        <taxon>Sordariomycetes</taxon>
        <taxon>Hypocreomycetidae</taxon>
        <taxon>Hypocreales</taxon>
        <taxon>Hypocreaceae</taxon>
        <taxon>Trichoderma</taxon>
    </lineage>
</organism>
<feature type="domain" description="Heterokaryon incompatibility" evidence="1">
    <location>
        <begin position="218"/>
        <end position="375"/>
    </location>
</feature>
<evidence type="ECO:0000259" key="1">
    <source>
        <dbReference type="Pfam" id="PF06985"/>
    </source>
</evidence>
<gene>
    <name evidence="2" type="ORF">CFAM422_008333</name>
</gene>
<dbReference type="Pfam" id="PF06985">
    <property type="entry name" value="HET"/>
    <property type="match status" value="1"/>
</dbReference>
<dbReference type="AlphaFoldDB" id="A0A9P5CCQ6"/>
<dbReference type="Proteomes" id="UP000801864">
    <property type="component" value="Unassembled WGS sequence"/>
</dbReference>
<accession>A0A9P5CCQ6</accession>
<dbReference type="PANTHER" id="PTHR33112">
    <property type="entry name" value="DOMAIN PROTEIN, PUTATIVE-RELATED"/>
    <property type="match status" value="1"/>
</dbReference>
<dbReference type="EMBL" id="QLNT01000015">
    <property type="protein sequence ID" value="KAF3067875.1"/>
    <property type="molecule type" value="Genomic_DNA"/>
</dbReference>
<keyword evidence="3" id="KW-1185">Reference proteome</keyword>
<reference evidence="2 3" key="1">
    <citation type="submission" date="2018-06" db="EMBL/GenBank/DDBJ databases">
        <title>Genome analysis of cellulolytic fungus Trichoderma lentiforme CFAM-422.</title>
        <authorList>
            <person name="Steindorff A.S."/>
            <person name="Formighieri E.F."/>
            <person name="Midorikawa G.E.O."/>
            <person name="Tamietti M.S."/>
            <person name="Ramos E.Z."/>
            <person name="Silva A.S."/>
            <person name="Bon E.P.S."/>
            <person name="Mendes T.D."/>
            <person name="Damaso M.C.T."/>
            <person name="Favaro L.C.L."/>
        </authorList>
    </citation>
    <scope>NUCLEOTIDE SEQUENCE [LARGE SCALE GENOMIC DNA]</scope>
    <source>
        <strain evidence="2 3">CFAM-422</strain>
    </source>
</reference>